<evidence type="ECO:0000259" key="1">
    <source>
        <dbReference type="Pfam" id="PF13966"/>
    </source>
</evidence>
<protein>
    <recommendedName>
        <fullName evidence="1">Reverse transcriptase zinc-binding domain-containing protein</fullName>
    </recommendedName>
</protein>
<reference evidence="2" key="1">
    <citation type="submission" date="2019-09" db="EMBL/GenBank/DDBJ databases">
        <title>Draft genome information of white flower Hibiscus syriacus.</title>
        <authorList>
            <person name="Kim Y.-M."/>
        </authorList>
    </citation>
    <scope>NUCLEOTIDE SEQUENCE [LARGE SCALE GENOMIC DNA]</scope>
    <source>
        <strain evidence="2">YM2019G1</strain>
    </source>
</reference>
<dbReference type="AlphaFoldDB" id="A0A6A3CQ29"/>
<keyword evidence="3" id="KW-1185">Reference proteome</keyword>
<dbReference type="InterPro" id="IPR026960">
    <property type="entry name" value="RVT-Znf"/>
</dbReference>
<comment type="caution">
    <text evidence="2">The sequence shown here is derived from an EMBL/GenBank/DDBJ whole genome shotgun (WGS) entry which is preliminary data.</text>
</comment>
<sequence length="110" mass="12760">MAATTGMPCVVSCHMVTVDGAWDIESLSNLLSHVAIPHIMNIKPPETFDGLDVCTWRWNPTSTFATNSAYQWLLDRNWDDENKNWDFIWKLQIPQRIRFFLWLALLMACS</sequence>
<dbReference type="EMBL" id="VEPZ02000196">
    <property type="protein sequence ID" value="KAE8731273.1"/>
    <property type="molecule type" value="Genomic_DNA"/>
</dbReference>
<gene>
    <name evidence="2" type="ORF">F3Y22_tig00002840pilonHSYRG00903</name>
</gene>
<organism evidence="2 3">
    <name type="scientific">Hibiscus syriacus</name>
    <name type="common">Rose of Sharon</name>
    <dbReference type="NCBI Taxonomy" id="106335"/>
    <lineage>
        <taxon>Eukaryota</taxon>
        <taxon>Viridiplantae</taxon>
        <taxon>Streptophyta</taxon>
        <taxon>Embryophyta</taxon>
        <taxon>Tracheophyta</taxon>
        <taxon>Spermatophyta</taxon>
        <taxon>Magnoliopsida</taxon>
        <taxon>eudicotyledons</taxon>
        <taxon>Gunneridae</taxon>
        <taxon>Pentapetalae</taxon>
        <taxon>rosids</taxon>
        <taxon>malvids</taxon>
        <taxon>Malvales</taxon>
        <taxon>Malvaceae</taxon>
        <taxon>Malvoideae</taxon>
        <taxon>Hibiscus</taxon>
    </lineage>
</organism>
<dbReference type="Proteomes" id="UP000436088">
    <property type="component" value="Unassembled WGS sequence"/>
</dbReference>
<accession>A0A6A3CQ29</accession>
<evidence type="ECO:0000313" key="2">
    <source>
        <dbReference type="EMBL" id="KAE8731273.1"/>
    </source>
</evidence>
<name>A0A6A3CQ29_HIBSY</name>
<evidence type="ECO:0000313" key="3">
    <source>
        <dbReference type="Proteomes" id="UP000436088"/>
    </source>
</evidence>
<feature type="domain" description="Reverse transcriptase zinc-binding" evidence="1">
    <location>
        <begin position="64"/>
        <end position="108"/>
    </location>
</feature>
<dbReference type="Pfam" id="PF13966">
    <property type="entry name" value="zf-RVT"/>
    <property type="match status" value="1"/>
</dbReference>
<proteinExistence type="predicted"/>